<keyword evidence="2" id="KW-0732">Signal</keyword>
<feature type="signal peptide" evidence="2">
    <location>
        <begin position="1"/>
        <end position="18"/>
    </location>
</feature>
<evidence type="ECO:0000259" key="3">
    <source>
        <dbReference type="Pfam" id="PF03795"/>
    </source>
</evidence>
<reference evidence="4" key="1">
    <citation type="submission" date="2020-08" db="EMBL/GenBank/DDBJ databases">
        <title>Ramlibacter sp. GTP1 16S ribosomal RNA gene genome sequencing and assembly.</title>
        <authorList>
            <person name="Kang M."/>
        </authorList>
    </citation>
    <scope>NUCLEOTIDE SEQUENCE</scope>
    <source>
        <strain evidence="4">GTP1</strain>
    </source>
</reference>
<comment type="similarity">
    <text evidence="1">Belongs to the YciI family.</text>
</comment>
<dbReference type="InterPro" id="IPR011008">
    <property type="entry name" value="Dimeric_a/b-barrel"/>
</dbReference>
<evidence type="ECO:0000313" key="5">
    <source>
        <dbReference type="Proteomes" id="UP000596827"/>
    </source>
</evidence>
<evidence type="ECO:0000256" key="1">
    <source>
        <dbReference type="ARBA" id="ARBA00007689"/>
    </source>
</evidence>
<organism evidence="4 5">
    <name type="scientific">Ramlibacter albus</name>
    <dbReference type="NCBI Taxonomy" id="2079448"/>
    <lineage>
        <taxon>Bacteria</taxon>
        <taxon>Pseudomonadati</taxon>
        <taxon>Pseudomonadota</taxon>
        <taxon>Betaproteobacteria</taxon>
        <taxon>Burkholderiales</taxon>
        <taxon>Comamonadaceae</taxon>
        <taxon>Ramlibacter</taxon>
    </lineage>
</organism>
<keyword evidence="5" id="KW-1185">Reference proteome</keyword>
<comment type="caution">
    <text evidence="4">The sequence shown here is derived from an EMBL/GenBank/DDBJ whole genome shotgun (WGS) entry which is preliminary data.</text>
</comment>
<feature type="domain" description="YCII-related" evidence="3">
    <location>
        <begin position="40"/>
        <end position="116"/>
    </location>
</feature>
<accession>A0A923MDV4</accession>
<gene>
    <name evidence="4" type="ORF">H8R02_27975</name>
</gene>
<protein>
    <recommendedName>
        <fullName evidence="3">YCII-related domain-containing protein</fullName>
    </recommendedName>
</protein>
<feature type="chain" id="PRO_5037679951" description="YCII-related domain-containing protein" evidence="2">
    <location>
        <begin position="19"/>
        <end position="145"/>
    </location>
</feature>
<evidence type="ECO:0000313" key="4">
    <source>
        <dbReference type="EMBL" id="MBC5768331.1"/>
    </source>
</evidence>
<dbReference type="Pfam" id="PF03795">
    <property type="entry name" value="YCII"/>
    <property type="match status" value="1"/>
</dbReference>
<sequence>MRLALFAAALLACASAFAQYDPALAQKLGADERGMRQYVLVVLKTGPNRIPAGPERDEMFKGHFSNMARLAAEGKLALAGPFDGVDGWRGLYIFAVKDIEEARALVATDPVVMKGEMVPELHKYYGSAALMQVNEIHPRLQKPKE</sequence>
<dbReference type="RefSeq" id="WP_187084978.1">
    <property type="nucleotide sequence ID" value="NZ_JACORU010000016.1"/>
</dbReference>
<dbReference type="AlphaFoldDB" id="A0A923MDV4"/>
<evidence type="ECO:0000256" key="2">
    <source>
        <dbReference type="SAM" id="SignalP"/>
    </source>
</evidence>
<proteinExistence type="inferred from homology"/>
<dbReference type="EMBL" id="JACORU010000016">
    <property type="protein sequence ID" value="MBC5768331.1"/>
    <property type="molecule type" value="Genomic_DNA"/>
</dbReference>
<dbReference type="Proteomes" id="UP000596827">
    <property type="component" value="Unassembled WGS sequence"/>
</dbReference>
<name>A0A923MDV4_9BURK</name>
<dbReference type="InterPro" id="IPR005545">
    <property type="entry name" value="YCII"/>
</dbReference>
<dbReference type="SUPFAM" id="SSF54909">
    <property type="entry name" value="Dimeric alpha+beta barrel"/>
    <property type="match status" value="1"/>
</dbReference>
<dbReference type="Gene3D" id="3.30.70.1060">
    <property type="entry name" value="Dimeric alpha+beta barrel"/>
    <property type="match status" value="1"/>
</dbReference>